<keyword evidence="2" id="KW-1185">Reference proteome</keyword>
<evidence type="ECO:0000313" key="2">
    <source>
        <dbReference type="Proteomes" id="UP000321685"/>
    </source>
</evidence>
<dbReference type="RefSeq" id="WP_147107796.1">
    <property type="nucleotide sequence ID" value="NZ_BJVJ01000025.1"/>
</dbReference>
<dbReference type="CDD" id="cd03451">
    <property type="entry name" value="FkbR2"/>
    <property type="match status" value="1"/>
</dbReference>
<dbReference type="Proteomes" id="UP000321685">
    <property type="component" value="Unassembled WGS sequence"/>
</dbReference>
<organism evidence="1 2">
    <name type="scientific">Pseudonocardia sulfidoxydans NBRC 16205</name>
    <dbReference type="NCBI Taxonomy" id="1223511"/>
    <lineage>
        <taxon>Bacteria</taxon>
        <taxon>Bacillati</taxon>
        <taxon>Actinomycetota</taxon>
        <taxon>Actinomycetes</taxon>
        <taxon>Pseudonocardiales</taxon>
        <taxon>Pseudonocardiaceae</taxon>
        <taxon>Pseudonocardia</taxon>
    </lineage>
</organism>
<dbReference type="SUPFAM" id="SSF54637">
    <property type="entry name" value="Thioesterase/thiol ester dehydrase-isomerase"/>
    <property type="match status" value="1"/>
</dbReference>
<comment type="caution">
    <text evidence="1">The sequence shown here is derived from an EMBL/GenBank/DDBJ whole genome shotgun (WGS) entry which is preliminary data.</text>
</comment>
<sequence>MTVHHTSTGHFFEDFVKGDVYEHGVGRTITTTDNIWFTLLTQNTAAAHLDHHFAAQTEFGKPLVNSTLTFALVNGQSVRDISHNVIANLGWDDVKIPNPVFEGDTVYSRTEIIDKRESKSRPHAGLLTVRTEGFNQDGTTIMTFQRTVMVYKKGQRPSTAGDAGSAGTT</sequence>
<dbReference type="Pfam" id="PF19315">
    <property type="entry name" value="MC_hydratase"/>
    <property type="match status" value="1"/>
</dbReference>
<reference evidence="1 2" key="1">
    <citation type="submission" date="2019-07" db="EMBL/GenBank/DDBJ databases">
        <title>Whole genome shotgun sequence of Pseudonocardia sulfidoxydans NBRC 16205.</title>
        <authorList>
            <person name="Hosoyama A."/>
            <person name="Uohara A."/>
            <person name="Ohji S."/>
            <person name="Ichikawa N."/>
        </authorList>
    </citation>
    <scope>NUCLEOTIDE SEQUENCE [LARGE SCALE GENOMIC DNA]</scope>
    <source>
        <strain evidence="1 2">NBRC 16205</strain>
    </source>
</reference>
<dbReference type="PANTHER" id="PTHR43664:SF1">
    <property type="entry name" value="BETA-METHYLMALYL-COA DEHYDRATASE"/>
    <property type="match status" value="1"/>
</dbReference>
<dbReference type="InterPro" id="IPR048274">
    <property type="entry name" value="MC_hydratase"/>
</dbReference>
<name>A0A511DGG1_9PSEU</name>
<dbReference type="InterPro" id="IPR029069">
    <property type="entry name" value="HotDog_dom_sf"/>
</dbReference>
<protein>
    <submittedName>
        <fullName evidence="1">Molybdenum cofactor biosynthesis protein MoeC</fullName>
    </submittedName>
</protein>
<dbReference type="PANTHER" id="PTHR43664">
    <property type="entry name" value="MONOAMINE OXIDASE-RELATED"/>
    <property type="match status" value="1"/>
</dbReference>
<dbReference type="GO" id="GO:0016829">
    <property type="term" value="F:lyase activity"/>
    <property type="evidence" value="ECO:0007669"/>
    <property type="project" value="InterPro"/>
</dbReference>
<proteinExistence type="predicted"/>
<dbReference type="AlphaFoldDB" id="A0A511DGG1"/>
<dbReference type="InterPro" id="IPR052342">
    <property type="entry name" value="MCH/BMMD"/>
</dbReference>
<accession>A0A511DGG1</accession>
<dbReference type="EMBL" id="BJVJ01000025">
    <property type="protein sequence ID" value="GEL23871.1"/>
    <property type="molecule type" value="Genomic_DNA"/>
</dbReference>
<dbReference type="OrthoDB" id="9796589at2"/>
<dbReference type="Gene3D" id="3.10.129.10">
    <property type="entry name" value="Hotdog Thioesterase"/>
    <property type="match status" value="1"/>
</dbReference>
<evidence type="ECO:0000313" key="1">
    <source>
        <dbReference type="EMBL" id="GEL23871.1"/>
    </source>
</evidence>
<gene>
    <name evidence="1" type="ORF">PSU4_28250</name>
</gene>